<organism evidence="1 2">
    <name type="scientific">Caligus rogercresseyi</name>
    <name type="common">Sea louse</name>
    <dbReference type="NCBI Taxonomy" id="217165"/>
    <lineage>
        <taxon>Eukaryota</taxon>
        <taxon>Metazoa</taxon>
        <taxon>Ecdysozoa</taxon>
        <taxon>Arthropoda</taxon>
        <taxon>Crustacea</taxon>
        <taxon>Multicrustacea</taxon>
        <taxon>Hexanauplia</taxon>
        <taxon>Copepoda</taxon>
        <taxon>Siphonostomatoida</taxon>
        <taxon>Caligidae</taxon>
        <taxon>Caligus</taxon>
    </lineage>
</organism>
<dbReference type="EMBL" id="CP045901">
    <property type="protein sequence ID" value="QQP37635.1"/>
    <property type="molecule type" value="Genomic_DNA"/>
</dbReference>
<evidence type="ECO:0000313" key="1">
    <source>
        <dbReference type="EMBL" id="QQP37635.1"/>
    </source>
</evidence>
<dbReference type="Proteomes" id="UP000595437">
    <property type="component" value="Chromosome 12"/>
</dbReference>
<gene>
    <name evidence="1" type="ORF">FKW44_017967</name>
</gene>
<evidence type="ECO:0000313" key="2">
    <source>
        <dbReference type="Proteomes" id="UP000595437"/>
    </source>
</evidence>
<proteinExistence type="predicted"/>
<protein>
    <submittedName>
        <fullName evidence="1">Uncharacterized protein</fullName>
    </submittedName>
</protein>
<reference evidence="2" key="1">
    <citation type="submission" date="2021-01" db="EMBL/GenBank/DDBJ databases">
        <title>Caligus Genome Assembly.</title>
        <authorList>
            <person name="Gallardo-Escarate C."/>
        </authorList>
    </citation>
    <scope>NUCLEOTIDE SEQUENCE [LARGE SCALE GENOMIC DNA]</scope>
</reference>
<accession>A0A7T8GU49</accession>
<sequence>MHIGRYHHQHSSFESKSTEDEQLKNIGALVLSSTRPGVRNLRVRPQQVLQGCRLGAGRFSHNVVDLFE</sequence>
<name>A0A7T8GU49_CALRO</name>
<keyword evidence="2" id="KW-1185">Reference proteome</keyword>
<dbReference type="AlphaFoldDB" id="A0A7T8GU49"/>